<feature type="repeat" description="WD" evidence="3">
    <location>
        <begin position="95"/>
        <end position="137"/>
    </location>
</feature>
<dbReference type="PROSITE" id="PS50082">
    <property type="entry name" value="WD_REPEATS_2"/>
    <property type="match status" value="2"/>
</dbReference>
<dbReference type="PANTHER" id="PTHR46362">
    <property type="entry name" value="GEM-ASSOCIATED PROTEIN 5"/>
    <property type="match status" value="1"/>
</dbReference>
<evidence type="ECO:0000313" key="5">
    <source>
        <dbReference type="EMBL" id="KAJ8297766.1"/>
    </source>
</evidence>
<dbReference type="Pfam" id="PF23770">
    <property type="entry name" value="Beta-prop_RIG_1st"/>
    <property type="match status" value="1"/>
</dbReference>
<dbReference type="InterPro" id="IPR015943">
    <property type="entry name" value="WD40/YVTN_repeat-like_dom_sf"/>
</dbReference>
<dbReference type="InterPro" id="IPR036322">
    <property type="entry name" value="WD40_repeat_dom_sf"/>
</dbReference>
<dbReference type="InterPro" id="IPR056432">
    <property type="entry name" value="Beta-prop_GEMI5_1st"/>
</dbReference>
<dbReference type="InterPro" id="IPR052640">
    <property type="entry name" value="Gemin-5"/>
</dbReference>
<reference evidence="5 6" key="1">
    <citation type="submission" date="2022-12" db="EMBL/GenBank/DDBJ databases">
        <title>Chromosome-level genome of Tegillarca granosa.</title>
        <authorList>
            <person name="Kim J."/>
        </authorList>
    </citation>
    <scope>NUCLEOTIDE SEQUENCE [LARGE SCALE GENOMIC DNA]</scope>
    <source>
        <strain evidence="5">Teg-2019</strain>
        <tissue evidence="5">Adductor muscle</tissue>
    </source>
</reference>
<dbReference type="Gene3D" id="2.130.10.10">
    <property type="entry name" value="YVTN repeat-like/Quinoprotein amine dehydrogenase"/>
    <property type="match status" value="1"/>
</dbReference>
<gene>
    <name evidence="5" type="ORF">KUTeg_024297</name>
</gene>
<dbReference type="EMBL" id="JARBDR010000923">
    <property type="protein sequence ID" value="KAJ8297766.1"/>
    <property type="molecule type" value="Genomic_DNA"/>
</dbReference>
<accession>A0ABQ9E000</accession>
<keyword evidence="1 3" id="KW-0853">WD repeat</keyword>
<evidence type="ECO:0000256" key="3">
    <source>
        <dbReference type="PROSITE-ProRule" id="PRU00221"/>
    </source>
</evidence>
<feature type="domain" description="Gem-associated protein 5 first beta-propeller" evidence="4">
    <location>
        <begin position="140"/>
        <end position="200"/>
    </location>
</feature>
<dbReference type="InterPro" id="IPR019775">
    <property type="entry name" value="WD40_repeat_CS"/>
</dbReference>
<protein>
    <recommendedName>
        <fullName evidence="4">Gem-associated protein 5 first beta-propeller domain-containing protein</fullName>
    </recommendedName>
</protein>
<organism evidence="5 6">
    <name type="scientific">Tegillarca granosa</name>
    <name type="common">Malaysian cockle</name>
    <name type="synonym">Anadara granosa</name>
    <dbReference type="NCBI Taxonomy" id="220873"/>
    <lineage>
        <taxon>Eukaryota</taxon>
        <taxon>Metazoa</taxon>
        <taxon>Spiralia</taxon>
        <taxon>Lophotrochozoa</taxon>
        <taxon>Mollusca</taxon>
        <taxon>Bivalvia</taxon>
        <taxon>Autobranchia</taxon>
        <taxon>Pteriomorphia</taxon>
        <taxon>Arcoida</taxon>
        <taxon>Arcoidea</taxon>
        <taxon>Arcidae</taxon>
        <taxon>Tegillarca</taxon>
    </lineage>
</organism>
<keyword evidence="2" id="KW-0677">Repeat</keyword>
<name>A0ABQ9E000_TEGGR</name>
<comment type="caution">
    <text evidence="5">The sequence shown here is derived from an EMBL/GenBank/DDBJ whole genome shotgun (WGS) entry which is preliminary data.</text>
</comment>
<sequence length="272" mass="30099">MTELTLPPSPNWYCPKVIDMDSTGKLAFGARQDVHIFNTADFPPIYLGVFGLHRDRISAVALCPPHYSSPSCCSASEDGKVKVWNTETKALQHEHNTHNGKVTGLSWSSVQEDLIVSGDDKGELVVWQLNDARFQTYCPEKGGIFCLAFSPFSAACVAVGYRTGVIVLVDVKMEGTILQRLRGHDEDIQSLVWCPVTGEDFTMKGRLAVGVGDNMIRIWNLNSKWNVFDVSCLWQGIKTKVTAISWHPTKEGLLAYGTEDGRVGIYDTLSNK</sequence>
<evidence type="ECO:0000256" key="1">
    <source>
        <dbReference type="ARBA" id="ARBA00022574"/>
    </source>
</evidence>
<dbReference type="SUPFAM" id="SSF50978">
    <property type="entry name" value="WD40 repeat-like"/>
    <property type="match status" value="1"/>
</dbReference>
<dbReference type="Proteomes" id="UP001217089">
    <property type="component" value="Unassembled WGS sequence"/>
</dbReference>
<dbReference type="SMART" id="SM00320">
    <property type="entry name" value="WD40"/>
    <property type="match status" value="5"/>
</dbReference>
<dbReference type="Pfam" id="PF00400">
    <property type="entry name" value="WD40"/>
    <property type="match status" value="1"/>
</dbReference>
<evidence type="ECO:0000313" key="6">
    <source>
        <dbReference type="Proteomes" id="UP001217089"/>
    </source>
</evidence>
<dbReference type="PANTHER" id="PTHR46362:SF1">
    <property type="entry name" value="GEM-ASSOCIATED PROTEIN 5"/>
    <property type="match status" value="1"/>
</dbReference>
<evidence type="ECO:0000259" key="4">
    <source>
        <dbReference type="Pfam" id="PF23770"/>
    </source>
</evidence>
<dbReference type="InterPro" id="IPR001680">
    <property type="entry name" value="WD40_rpt"/>
</dbReference>
<evidence type="ECO:0000256" key="2">
    <source>
        <dbReference type="ARBA" id="ARBA00022737"/>
    </source>
</evidence>
<feature type="repeat" description="WD" evidence="3">
    <location>
        <begin position="181"/>
        <end position="223"/>
    </location>
</feature>
<dbReference type="PROSITE" id="PS00678">
    <property type="entry name" value="WD_REPEATS_1"/>
    <property type="match status" value="1"/>
</dbReference>
<proteinExistence type="predicted"/>
<keyword evidence="6" id="KW-1185">Reference proteome</keyword>